<dbReference type="EnsemblMetazoa" id="PHUM019020-RA">
    <property type="protein sequence ID" value="PHUM019020-PA"/>
    <property type="gene ID" value="PHUM019020"/>
</dbReference>
<dbReference type="Proteomes" id="UP000009046">
    <property type="component" value="Unassembled WGS sequence"/>
</dbReference>
<protein>
    <submittedName>
        <fullName evidence="1 2">Uncharacterized protein</fullName>
    </submittedName>
</protein>
<name>E0V9P5_PEDHC</name>
<dbReference type="VEuPathDB" id="VectorBase:PHUM019020"/>
<reference evidence="2" key="3">
    <citation type="submission" date="2021-02" db="UniProtKB">
        <authorList>
            <consortium name="EnsemblMetazoa"/>
        </authorList>
    </citation>
    <scope>IDENTIFICATION</scope>
    <source>
        <strain evidence="2">USDA</strain>
    </source>
</reference>
<accession>E0V9P5</accession>
<dbReference type="EMBL" id="AAZO01000231">
    <property type="status" value="NOT_ANNOTATED_CDS"/>
    <property type="molecule type" value="Genomic_DNA"/>
</dbReference>
<dbReference type="EMBL" id="DS234995">
    <property type="protein sequence ID" value="EEB10114.1"/>
    <property type="molecule type" value="Genomic_DNA"/>
</dbReference>
<dbReference type="EMBL" id="AAZO01000230">
    <property type="status" value="NOT_ANNOTATED_CDS"/>
    <property type="molecule type" value="Genomic_DNA"/>
</dbReference>
<evidence type="ECO:0000313" key="2">
    <source>
        <dbReference type="EnsemblMetazoa" id="PHUM019020-PA"/>
    </source>
</evidence>
<organism>
    <name type="scientific">Pediculus humanus subsp. corporis</name>
    <name type="common">Body louse</name>
    <dbReference type="NCBI Taxonomy" id="121224"/>
    <lineage>
        <taxon>Eukaryota</taxon>
        <taxon>Metazoa</taxon>
        <taxon>Ecdysozoa</taxon>
        <taxon>Arthropoda</taxon>
        <taxon>Hexapoda</taxon>
        <taxon>Insecta</taxon>
        <taxon>Pterygota</taxon>
        <taxon>Neoptera</taxon>
        <taxon>Paraneoptera</taxon>
        <taxon>Psocodea</taxon>
        <taxon>Troctomorpha</taxon>
        <taxon>Phthiraptera</taxon>
        <taxon>Anoplura</taxon>
        <taxon>Pediculidae</taxon>
        <taxon>Pediculus</taxon>
    </lineage>
</organism>
<reference evidence="1" key="1">
    <citation type="submission" date="2007-04" db="EMBL/GenBank/DDBJ databases">
        <title>Annotation of Pediculus humanus corporis strain USDA.</title>
        <authorList>
            <person name="Kirkness E."/>
            <person name="Hannick L."/>
            <person name="Hass B."/>
            <person name="Bruggner R."/>
            <person name="Lawson D."/>
            <person name="Bidwell S."/>
            <person name="Joardar V."/>
            <person name="Caler E."/>
            <person name="Walenz B."/>
            <person name="Inman J."/>
            <person name="Schobel S."/>
            <person name="Galinsky K."/>
            <person name="Amedeo P."/>
            <person name="Strausberg R."/>
        </authorList>
    </citation>
    <scope>NUCLEOTIDE SEQUENCE</scope>
    <source>
        <strain evidence="1">USDA</strain>
    </source>
</reference>
<dbReference type="InParanoid" id="E0V9P5"/>
<dbReference type="CTD" id="8233814"/>
<dbReference type="AlphaFoldDB" id="E0V9P5"/>
<gene>
    <name evidence="2" type="primary">8233814</name>
    <name evidence="1" type="ORF">Phum_PHUM019020</name>
</gene>
<proteinExistence type="predicted"/>
<reference evidence="1" key="2">
    <citation type="submission" date="2007-04" db="EMBL/GenBank/DDBJ databases">
        <title>The genome of the human body louse.</title>
        <authorList>
            <consortium name="The Human Body Louse Genome Consortium"/>
            <person name="Kirkness E."/>
            <person name="Walenz B."/>
            <person name="Hass B."/>
            <person name="Bruggner R."/>
            <person name="Strausberg R."/>
        </authorList>
    </citation>
    <scope>NUCLEOTIDE SEQUENCE</scope>
    <source>
        <strain evidence="1">USDA</strain>
    </source>
</reference>
<dbReference type="HOGENOM" id="CLU_3089636_0_0_1"/>
<sequence length="52" mass="5921">MQRNNRVDNDNRKRDNCLAVRVTARNAHNTFIGSNRLKPTLNSSVKKGVARI</sequence>
<evidence type="ECO:0000313" key="3">
    <source>
        <dbReference type="Proteomes" id="UP000009046"/>
    </source>
</evidence>
<dbReference type="GeneID" id="8233814"/>
<keyword evidence="3" id="KW-1185">Reference proteome</keyword>
<evidence type="ECO:0000313" key="1">
    <source>
        <dbReference type="EMBL" id="EEB10114.1"/>
    </source>
</evidence>
<dbReference type="RefSeq" id="XP_002422852.1">
    <property type="nucleotide sequence ID" value="XM_002422807.1"/>
</dbReference>
<dbReference type="KEGG" id="phu:Phum_PHUM019020"/>